<dbReference type="GO" id="GO:0016787">
    <property type="term" value="F:hydrolase activity"/>
    <property type="evidence" value="ECO:0007669"/>
    <property type="project" value="UniProtKB-KW"/>
</dbReference>
<evidence type="ECO:0000313" key="1">
    <source>
        <dbReference type="EMBL" id="QMW24715.1"/>
    </source>
</evidence>
<keyword evidence="2" id="KW-1185">Reference proteome</keyword>
<dbReference type="Pfam" id="PF05013">
    <property type="entry name" value="FGase"/>
    <property type="match status" value="1"/>
</dbReference>
<sequence length="240" mass="25377">MSSAAEVIAGSDGRWLIVADHSSAAVPPGIDLKVAPAVMGTHIAVDLGVEALSRTLAADLGCPAVLATVSRLVADFNRPLDNEGMVPASSDGVTIAGNVGLSAEAHEARRAWHRDYHRRLAAQVAQQRPRLLLSLHSFTPALATRPDEARPWPVGILWNEDARGAEPAIAALRARGLLVGENQPYSGRELNFSMDVHGEANGIPYTGFEVRQDELADDAGIARWSAHLAAAARAVLDALP</sequence>
<dbReference type="PIRSF" id="PIRSF029730">
    <property type="entry name" value="UCP029730"/>
    <property type="match status" value="1"/>
</dbReference>
<protein>
    <submittedName>
        <fullName evidence="1">N-formylglutamate amidohydrolase</fullName>
    </submittedName>
</protein>
<dbReference type="InterPro" id="IPR007709">
    <property type="entry name" value="N-FG_amidohydro"/>
</dbReference>
<gene>
    <name evidence="1" type="ORF">H3309_14685</name>
</gene>
<dbReference type="KEGG" id="sand:H3309_14685"/>
<keyword evidence="1" id="KW-0378">Hydrolase</keyword>
<dbReference type="InterPro" id="IPR011227">
    <property type="entry name" value="UCP029730"/>
</dbReference>
<dbReference type="AlphaFoldDB" id="A0A7G5IMX3"/>
<proteinExistence type="predicted"/>
<dbReference type="EMBL" id="CP059851">
    <property type="protein sequence ID" value="QMW24715.1"/>
    <property type="molecule type" value="Genomic_DNA"/>
</dbReference>
<reference evidence="1 2" key="1">
    <citation type="submission" date="2020-07" db="EMBL/GenBank/DDBJ databases">
        <title>Complete genome sequence for Sandaracinobacter sp. M6.</title>
        <authorList>
            <person name="Tang Y."/>
            <person name="Liu Q."/>
            <person name="Guo Z."/>
            <person name="Lei P."/>
            <person name="Huang B."/>
        </authorList>
    </citation>
    <scope>NUCLEOTIDE SEQUENCE [LARGE SCALE GENOMIC DNA]</scope>
    <source>
        <strain evidence="1 2">M6</strain>
    </source>
</reference>
<dbReference type="SUPFAM" id="SSF53187">
    <property type="entry name" value="Zn-dependent exopeptidases"/>
    <property type="match status" value="1"/>
</dbReference>
<dbReference type="Gene3D" id="3.40.630.40">
    <property type="entry name" value="Zn-dependent exopeptidases"/>
    <property type="match status" value="1"/>
</dbReference>
<name>A0A7G5IMX3_9SPHN</name>
<evidence type="ECO:0000313" key="2">
    <source>
        <dbReference type="Proteomes" id="UP000515292"/>
    </source>
</evidence>
<organism evidence="1 2">
    <name type="scientific">Sandaracinobacteroides saxicola</name>
    <dbReference type="NCBI Taxonomy" id="2759707"/>
    <lineage>
        <taxon>Bacteria</taxon>
        <taxon>Pseudomonadati</taxon>
        <taxon>Pseudomonadota</taxon>
        <taxon>Alphaproteobacteria</taxon>
        <taxon>Sphingomonadales</taxon>
        <taxon>Sphingosinicellaceae</taxon>
        <taxon>Sandaracinobacteroides</taxon>
    </lineage>
</organism>
<accession>A0A7G5IMX3</accession>
<dbReference type="Proteomes" id="UP000515292">
    <property type="component" value="Chromosome"/>
</dbReference>